<feature type="region of interest" description="Disordered" evidence="1">
    <location>
        <begin position="116"/>
        <end position="140"/>
    </location>
</feature>
<evidence type="ECO:0000256" key="1">
    <source>
        <dbReference type="SAM" id="MobiDB-lite"/>
    </source>
</evidence>
<accession>A0A917QEZ5</accession>
<dbReference type="Proteomes" id="UP000600449">
    <property type="component" value="Unassembled WGS sequence"/>
</dbReference>
<name>A0A917QEZ5_9HYPH</name>
<protein>
    <submittedName>
        <fullName evidence="2">Uncharacterized protein</fullName>
    </submittedName>
</protein>
<dbReference type="EMBL" id="BMMF01000012">
    <property type="protein sequence ID" value="GGK47462.1"/>
    <property type="molecule type" value="Genomic_DNA"/>
</dbReference>
<reference evidence="2 3" key="1">
    <citation type="journal article" date="2014" name="Int. J. Syst. Evol. Microbiol.">
        <title>Complete genome sequence of Corynebacterium casei LMG S-19264T (=DSM 44701T), isolated from a smear-ripened cheese.</title>
        <authorList>
            <consortium name="US DOE Joint Genome Institute (JGI-PGF)"/>
            <person name="Walter F."/>
            <person name="Albersmeier A."/>
            <person name="Kalinowski J."/>
            <person name="Ruckert C."/>
        </authorList>
    </citation>
    <scope>NUCLEOTIDE SEQUENCE [LARGE SCALE GENOMIC DNA]</scope>
    <source>
        <strain evidence="2 3">CGMCC 1.9161</strain>
    </source>
</reference>
<organism evidence="2 3">
    <name type="scientific">Salinarimonas ramus</name>
    <dbReference type="NCBI Taxonomy" id="690164"/>
    <lineage>
        <taxon>Bacteria</taxon>
        <taxon>Pseudomonadati</taxon>
        <taxon>Pseudomonadota</taxon>
        <taxon>Alphaproteobacteria</taxon>
        <taxon>Hyphomicrobiales</taxon>
        <taxon>Salinarimonadaceae</taxon>
        <taxon>Salinarimonas</taxon>
    </lineage>
</organism>
<evidence type="ECO:0000313" key="2">
    <source>
        <dbReference type="EMBL" id="GGK47462.1"/>
    </source>
</evidence>
<evidence type="ECO:0000313" key="3">
    <source>
        <dbReference type="Proteomes" id="UP000600449"/>
    </source>
</evidence>
<proteinExistence type="predicted"/>
<dbReference type="AlphaFoldDB" id="A0A917QEZ5"/>
<dbReference type="RefSeq" id="WP_188914844.1">
    <property type="nucleotide sequence ID" value="NZ_BMMF01000012.1"/>
</dbReference>
<comment type="caution">
    <text evidence="2">The sequence shown here is derived from an EMBL/GenBank/DDBJ whole genome shotgun (WGS) entry which is preliminary data.</text>
</comment>
<sequence>MKIPSLIVDAHGRVHLAASRAPDLVRRAVAAETGAAHLIGLALPPPGISARAFVEDLAERLGGEKLADGTWLLAGDAADARRAFLRAAAGEDRLASAKRWMKKLVRRLRHAMRRIAAAPVSTPPASTASAPSPSAHAPRL</sequence>
<gene>
    <name evidence="2" type="ORF">GCM10011322_38150</name>
</gene>
<keyword evidence="3" id="KW-1185">Reference proteome</keyword>